<gene>
    <name evidence="2" type="ORF">GR170_09380</name>
</gene>
<name>A0A6L7G1W8_9RHOB</name>
<dbReference type="RefSeq" id="WP_160893991.1">
    <property type="nucleotide sequence ID" value="NZ_WUMU01000007.1"/>
</dbReference>
<dbReference type="SMART" id="SM00460">
    <property type="entry name" value="TGc"/>
    <property type="match status" value="1"/>
</dbReference>
<evidence type="ECO:0000313" key="3">
    <source>
        <dbReference type="Proteomes" id="UP000477911"/>
    </source>
</evidence>
<dbReference type="PANTHER" id="PTHR33490">
    <property type="entry name" value="BLR5614 PROTEIN-RELATED"/>
    <property type="match status" value="1"/>
</dbReference>
<evidence type="ECO:0000259" key="1">
    <source>
        <dbReference type="SMART" id="SM00460"/>
    </source>
</evidence>
<dbReference type="SUPFAM" id="SSF54001">
    <property type="entry name" value="Cysteine proteinases"/>
    <property type="match status" value="1"/>
</dbReference>
<protein>
    <submittedName>
        <fullName evidence="2">IMP dehydrogenase</fullName>
    </submittedName>
</protein>
<proteinExistence type="predicted"/>
<dbReference type="Gene3D" id="3.10.620.30">
    <property type="match status" value="1"/>
</dbReference>
<dbReference type="InterPro" id="IPR013589">
    <property type="entry name" value="Bac_transglu_N"/>
</dbReference>
<dbReference type="EMBL" id="WUMU01000007">
    <property type="protein sequence ID" value="MXN18045.1"/>
    <property type="molecule type" value="Genomic_DNA"/>
</dbReference>
<dbReference type="InterPro" id="IPR038765">
    <property type="entry name" value="Papain-like_cys_pep_sf"/>
</dbReference>
<dbReference type="AlphaFoldDB" id="A0A6L7G1W8"/>
<reference evidence="2 3" key="1">
    <citation type="submission" date="2019-12" db="EMBL/GenBank/DDBJ databases">
        <authorList>
            <person name="Li M."/>
        </authorList>
    </citation>
    <scope>NUCLEOTIDE SEQUENCE [LARGE SCALE GENOMIC DNA]</scope>
    <source>
        <strain evidence="2 3">GBMRC 2024</strain>
    </source>
</reference>
<dbReference type="Pfam" id="PF08379">
    <property type="entry name" value="Bact_transglu_N"/>
    <property type="match status" value="1"/>
</dbReference>
<evidence type="ECO:0000313" key="2">
    <source>
        <dbReference type="EMBL" id="MXN18045.1"/>
    </source>
</evidence>
<dbReference type="Pfam" id="PF09899">
    <property type="entry name" value="DUF2126"/>
    <property type="match status" value="1"/>
</dbReference>
<dbReference type="PANTHER" id="PTHR33490:SF1">
    <property type="entry name" value="SLL1233 PROTEIN"/>
    <property type="match status" value="1"/>
</dbReference>
<comment type="caution">
    <text evidence="2">The sequence shown here is derived from an EMBL/GenBank/DDBJ whole genome shotgun (WGS) entry which is preliminary data.</text>
</comment>
<organism evidence="2 3">
    <name type="scientific">Pseudooceanicola albus</name>
    <dbReference type="NCBI Taxonomy" id="2692189"/>
    <lineage>
        <taxon>Bacteria</taxon>
        <taxon>Pseudomonadati</taxon>
        <taxon>Pseudomonadota</taxon>
        <taxon>Alphaproteobacteria</taxon>
        <taxon>Rhodobacterales</taxon>
        <taxon>Paracoccaceae</taxon>
        <taxon>Pseudooceanicola</taxon>
    </lineage>
</organism>
<sequence>MAIKAAIHHVTHYKYDRPVTLGPQIIRLRPAPHSRTPVISHSLKVTPEKHFVNLQQDPYGNWQTRFVFPEPVREFKIEVDVVADMSVYNPFDFFVEEVAETWPFTYPEEIQEDLSIYMTPEEMGPELKAFMATLDKSKQNTVDMLVALNARLSNDIEYTIRMEPGVQTPEETFEAGKGSCRDTSWLLVQILRNMGLAARFVSGYLIQLKPDLKSLDGPSGTEVDFTDLHAWCEVYLPGAGWIGFDPTSGLLTGESHIPLAATPHYRNAAPISGGYSADEGLEVEFDFDMTVTRVAETPRITKPFSDESWEALDALGAKVDEAIAAADMRLTMGGEPTFVSIDDFESAEWNTAAVGPMKRGLADKLIRRLRERFAPGGFLHYGQGKWYPGETLPRWTFSLYWRRDGKPIWHEGSLIADESKTADVGPEDAEKLLKAMAKGLNLDADCVTPAFEDPAEWILKEAQLPDNVTPANSKLEDAEARHRIAKVFDRGLTKPSGYILPVQRWQGRSSSGRWQTELWRFRRGFLYLVPGDSPVGYRMPLSSLPYLSPAVYPYIHPADPTIPRGDLPSFERRIRKGEHPSGAQAAAMEMAAVKGKATPAADSDQPRASFREDGRTQDMQLQQYVGESIGGHVRTALAVEPRDGRLCVFMPPVQTIEDYLELLSIAEHAAEEVGLPVHIEGYAPPSDPRINVIRVAPDPGVIEVNIQPASDWEECKKITSGVYEDARNVRLGADKFMIDGKHVGTGGGNHVVVGGASTNDSPFLRRPDLLKSLVLHWQRHPSMSYLFSGLFIGPTSQAPRVDEGRADNLYELEIALAQIPAPGQGIQPLPWLTDRLLRNLLVDVTGNTHRSEICIDKLYSPDGPTGRLGLVEFRGFEMPPDYRMSLAQQLLIRALLVRYWNSPIGGDFTRWGTTLHDRFMLPHFLWQDFMDVLGDLRRHGFDFRPEWYEAQSEFRFPFCGEAEYDGVHLELRQALEPWHVLGETGAIGGTVRYTDSSTERVQVKLSALDPNRYAVCCNGRRVPMTASGTSGEMVGGIRYKAWQPPEAMHPVVPVHTPLTLDIFDTWSGRAIGGCTYHVAHPGGRNYETFPVNANEAEARRLARFEARGHTPGLYLPPQEIRHGEFPLTLDLRRPAGI</sequence>
<dbReference type="InterPro" id="IPR002931">
    <property type="entry name" value="Transglutaminase-like"/>
</dbReference>
<accession>A0A6L7G1W8</accession>
<dbReference type="Proteomes" id="UP000477911">
    <property type="component" value="Unassembled WGS sequence"/>
</dbReference>
<dbReference type="Pfam" id="PF01841">
    <property type="entry name" value="Transglut_core"/>
    <property type="match status" value="1"/>
</dbReference>
<dbReference type="InterPro" id="IPR018667">
    <property type="entry name" value="DUF2126"/>
</dbReference>
<feature type="domain" description="Transglutaminase-like" evidence="1">
    <location>
        <begin position="172"/>
        <end position="248"/>
    </location>
</feature>
<keyword evidence="3" id="KW-1185">Reference proteome</keyword>